<name>A0ABU3U5J8_9FLAO</name>
<evidence type="ECO:0000256" key="2">
    <source>
        <dbReference type="SAM" id="Phobius"/>
    </source>
</evidence>
<evidence type="ECO:0000313" key="4">
    <source>
        <dbReference type="Proteomes" id="UP001268651"/>
    </source>
</evidence>
<evidence type="ECO:0000313" key="3">
    <source>
        <dbReference type="EMBL" id="MDU8885636.1"/>
    </source>
</evidence>
<comment type="caution">
    <text evidence="3">The sequence shown here is derived from an EMBL/GenBank/DDBJ whole genome shotgun (WGS) entry which is preliminary data.</text>
</comment>
<keyword evidence="2" id="KW-0472">Membrane</keyword>
<keyword evidence="4" id="KW-1185">Reference proteome</keyword>
<proteinExistence type="predicted"/>
<dbReference type="InterPro" id="IPR045749">
    <property type="entry name" value="DUF6090"/>
</dbReference>
<protein>
    <submittedName>
        <fullName evidence="3">DUF6090 family protein</fullName>
    </submittedName>
</protein>
<dbReference type="RefSeq" id="WP_316661531.1">
    <property type="nucleotide sequence ID" value="NZ_JAWHTF010000002.1"/>
</dbReference>
<dbReference type="Proteomes" id="UP001268651">
    <property type="component" value="Unassembled WGS sequence"/>
</dbReference>
<organism evidence="3 4">
    <name type="scientific">Gilvirhabdus luticola</name>
    <dbReference type="NCBI Taxonomy" id="3079858"/>
    <lineage>
        <taxon>Bacteria</taxon>
        <taxon>Pseudomonadati</taxon>
        <taxon>Bacteroidota</taxon>
        <taxon>Flavobacteriia</taxon>
        <taxon>Flavobacteriales</taxon>
        <taxon>Flavobacteriaceae</taxon>
        <taxon>Gilvirhabdus</taxon>
    </lineage>
</organism>
<feature type="coiled-coil region" evidence="1">
    <location>
        <begin position="63"/>
        <end position="90"/>
    </location>
</feature>
<reference evidence="3 4" key="1">
    <citation type="submission" date="2023-10" db="EMBL/GenBank/DDBJ databases">
        <title>Marimonas sp. nov. isolated from tidal mud flat.</title>
        <authorList>
            <person name="Jaincy N.J."/>
            <person name="Srinivasan S."/>
            <person name="Lee S.-S."/>
        </authorList>
    </citation>
    <scope>NUCLEOTIDE SEQUENCE [LARGE SCALE GENOMIC DNA]</scope>
    <source>
        <strain evidence="3 4">MJ-SS3</strain>
    </source>
</reference>
<sequence>MINFFRKIRHTVLSEGKTIKYFKYAVGEIILVVVGILIALQINNWNENRKETNLELKYLQSIQKDLNNDIKYYDRRIKEAQNNIENYYRVVDGMYQTQKNFEEYARLFESFDFPAEHLTIQNFTFNELVSSGNIGIIKNKVLKDSIASLYKISEEKAKYIQEFNEFTANNILNIWGHPDLPFSWLYASRKNVLFNKKVMSHGLEWDFINDPNSLPFKLIRNNIGLYYVKLKDFIEKFENLRTKSIETVDMIQNELYKRT</sequence>
<evidence type="ECO:0000256" key="1">
    <source>
        <dbReference type="SAM" id="Coils"/>
    </source>
</evidence>
<accession>A0ABU3U5J8</accession>
<keyword evidence="2" id="KW-1133">Transmembrane helix</keyword>
<dbReference type="Pfam" id="PF19578">
    <property type="entry name" value="DUF6090"/>
    <property type="match status" value="1"/>
</dbReference>
<gene>
    <name evidence="3" type="ORF">RXV94_05655</name>
</gene>
<dbReference type="EMBL" id="JAWHTF010000002">
    <property type="protein sequence ID" value="MDU8885636.1"/>
    <property type="molecule type" value="Genomic_DNA"/>
</dbReference>
<keyword evidence="2" id="KW-0812">Transmembrane</keyword>
<feature type="transmembrane region" description="Helical" evidence="2">
    <location>
        <begin position="21"/>
        <end position="42"/>
    </location>
</feature>
<keyword evidence="1" id="KW-0175">Coiled coil</keyword>